<dbReference type="InterPro" id="IPR050571">
    <property type="entry name" value="Class-IV_PLP-Dep_Aminotrnsfr"/>
</dbReference>
<dbReference type="InterPro" id="IPR001544">
    <property type="entry name" value="Aminotrans_IV"/>
</dbReference>
<keyword evidence="9" id="KW-0808">Transferase</keyword>
<comment type="similarity">
    <text evidence="4">Belongs to the class-IV pyridoxal-phosphate-dependent aminotransferase family.</text>
</comment>
<dbReference type="InterPro" id="IPR043131">
    <property type="entry name" value="BCAT-like_N"/>
</dbReference>
<keyword evidence="9" id="KW-0032">Aminotransferase</keyword>
<evidence type="ECO:0000313" key="10">
    <source>
        <dbReference type="Proteomes" id="UP000316855"/>
    </source>
</evidence>
<proteinExistence type="inferred from homology"/>
<comment type="pathway">
    <text evidence="1">Amino-acid biosynthesis; L-isoleucine biosynthesis; L-isoleucine from 2-oxobutanoate: step 4/4.</text>
</comment>
<dbReference type="GO" id="GO:0052656">
    <property type="term" value="F:L-isoleucine-2-oxoglutarate transaminase activity"/>
    <property type="evidence" value="ECO:0007669"/>
    <property type="project" value="RHEA"/>
</dbReference>
<organism evidence="9 10">
    <name type="scientific">Gimesia algae</name>
    <dbReference type="NCBI Taxonomy" id="2527971"/>
    <lineage>
        <taxon>Bacteria</taxon>
        <taxon>Pseudomonadati</taxon>
        <taxon>Planctomycetota</taxon>
        <taxon>Planctomycetia</taxon>
        <taxon>Planctomycetales</taxon>
        <taxon>Planctomycetaceae</taxon>
        <taxon>Gimesia</taxon>
    </lineage>
</organism>
<evidence type="ECO:0000256" key="3">
    <source>
        <dbReference type="ARBA" id="ARBA00005072"/>
    </source>
</evidence>
<comment type="catalytic activity">
    <reaction evidence="6">
        <text>L-valine + 2-oxoglutarate = 3-methyl-2-oxobutanoate + L-glutamate</text>
        <dbReference type="Rhea" id="RHEA:24813"/>
        <dbReference type="ChEBI" id="CHEBI:11851"/>
        <dbReference type="ChEBI" id="CHEBI:16810"/>
        <dbReference type="ChEBI" id="CHEBI:29985"/>
        <dbReference type="ChEBI" id="CHEBI:57762"/>
        <dbReference type="EC" id="2.6.1.42"/>
    </reaction>
</comment>
<dbReference type="SUPFAM" id="SSF56752">
    <property type="entry name" value="D-aminoacid aminotransferase-like PLP-dependent enzymes"/>
    <property type="match status" value="1"/>
</dbReference>
<protein>
    <recommendedName>
        <fullName evidence="5">branched-chain-amino-acid transaminase</fullName>
        <ecNumber evidence="5">2.6.1.42</ecNumber>
    </recommendedName>
</protein>
<dbReference type="Proteomes" id="UP000316855">
    <property type="component" value="Chromosome"/>
</dbReference>
<reference evidence="9 10" key="1">
    <citation type="submission" date="2019-02" db="EMBL/GenBank/DDBJ databases">
        <title>Deep-cultivation of Planctomycetes and their phenomic and genomic characterization uncovers novel biology.</title>
        <authorList>
            <person name="Wiegand S."/>
            <person name="Jogler M."/>
            <person name="Boedeker C."/>
            <person name="Pinto D."/>
            <person name="Vollmers J."/>
            <person name="Rivas-Marin E."/>
            <person name="Kohn T."/>
            <person name="Peeters S.H."/>
            <person name="Heuer A."/>
            <person name="Rast P."/>
            <person name="Oberbeckmann S."/>
            <person name="Bunk B."/>
            <person name="Jeske O."/>
            <person name="Meyerdierks A."/>
            <person name="Storesund J.E."/>
            <person name="Kallscheuer N."/>
            <person name="Luecker S."/>
            <person name="Lage O.M."/>
            <person name="Pohl T."/>
            <person name="Merkel B.J."/>
            <person name="Hornburger P."/>
            <person name="Mueller R.-W."/>
            <person name="Bruemmer F."/>
            <person name="Labrenz M."/>
            <person name="Spormann A.M."/>
            <person name="Op den Camp H."/>
            <person name="Overmann J."/>
            <person name="Amann R."/>
            <person name="Jetten M.S.M."/>
            <person name="Mascher T."/>
            <person name="Medema M.H."/>
            <person name="Devos D.P."/>
            <person name="Kaster A.-K."/>
            <person name="Ovreas L."/>
            <person name="Rohde M."/>
            <person name="Galperin M.Y."/>
            <person name="Jogler C."/>
        </authorList>
    </citation>
    <scope>NUCLEOTIDE SEQUENCE [LARGE SCALE GENOMIC DNA]</scope>
    <source>
        <strain evidence="9 10">Pan161</strain>
    </source>
</reference>
<dbReference type="KEGG" id="gax:Pan161_41430"/>
<evidence type="ECO:0000313" key="9">
    <source>
        <dbReference type="EMBL" id="QDT92476.1"/>
    </source>
</evidence>
<comment type="catalytic activity">
    <reaction evidence="7">
        <text>L-isoleucine + 2-oxoglutarate = (S)-3-methyl-2-oxopentanoate + L-glutamate</text>
        <dbReference type="Rhea" id="RHEA:24801"/>
        <dbReference type="ChEBI" id="CHEBI:16810"/>
        <dbReference type="ChEBI" id="CHEBI:29985"/>
        <dbReference type="ChEBI" id="CHEBI:35146"/>
        <dbReference type="ChEBI" id="CHEBI:58045"/>
        <dbReference type="EC" id="2.6.1.42"/>
    </reaction>
</comment>
<gene>
    <name evidence="9" type="primary">ilvE_2</name>
    <name evidence="9" type="ORF">Pan161_41430</name>
</gene>
<evidence type="ECO:0000256" key="4">
    <source>
        <dbReference type="ARBA" id="ARBA00009320"/>
    </source>
</evidence>
<dbReference type="InterPro" id="IPR043132">
    <property type="entry name" value="BCAT-like_C"/>
</dbReference>
<dbReference type="GO" id="GO:0046394">
    <property type="term" value="P:carboxylic acid biosynthetic process"/>
    <property type="evidence" value="ECO:0007669"/>
    <property type="project" value="UniProtKB-ARBA"/>
</dbReference>
<dbReference type="OrthoDB" id="9805628at2"/>
<evidence type="ECO:0000256" key="6">
    <source>
        <dbReference type="ARBA" id="ARBA00048212"/>
    </source>
</evidence>
<comment type="catalytic activity">
    <reaction evidence="8">
        <text>L-leucine + 2-oxoglutarate = 4-methyl-2-oxopentanoate + L-glutamate</text>
        <dbReference type="Rhea" id="RHEA:18321"/>
        <dbReference type="ChEBI" id="CHEBI:16810"/>
        <dbReference type="ChEBI" id="CHEBI:17865"/>
        <dbReference type="ChEBI" id="CHEBI:29985"/>
        <dbReference type="ChEBI" id="CHEBI:57427"/>
        <dbReference type="EC" id="2.6.1.42"/>
    </reaction>
</comment>
<evidence type="ECO:0000256" key="7">
    <source>
        <dbReference type="ARBA" id="ARBA00048798"/>
    </source>
</evidence>
<dbReference type="PANTHER" id="PTHR42743">
    <property type="entry name" value="AMINO-ACID AMINOTRANSFERASE"/>
    <property type="match status" value="1"/>
</dbReference>
<evidence type="ECO:0000256" key="8">
    <source>
        <dbReference type="ARBA" id="ARBA00049229"/>
    </source>
</evidence>
<dbReference type="AlphaFoldDB" id="A0A517VHI4"/>
<keyword evidence="10" id="KW-1185">Reference proteome</keyword>
<dbReference type="RefSeq" id="WP_145230182.1">
    <property type="nucleotide sequence ID" value="NZ_CP036343.1"/>
</dbReference>
<dbReference type="Pfam" id="PF01063">
    <property type="entry name" value="Aminotran_4"/>
    <property type="match status" value="1"/>
</dbReference>
<dbReference type="Gene3D" id="3.20.10.10">
    <property type="entry name" value="D-amino Acid Aminotransferase, subunit A, domain 2"/>
    <property type="match status" value="1"/>
</dbReference>
<accession>A0A517VHI4</accession>
<dbReference type="GO" id="GO:0052654">
    <property type="term" value="F:L-leucine-2-oxoglutarate transaminase activity"/>
    <property type="evidence" value="ECO:0007669"/>
    <property type="project" value="RHEA"/>
</dbReference>
<dbReference type="GO" id="GO:0052655">
    <property type="term" value="F:L-valine-2-oxoglutarate transaminase activity"/>
    <property type="evidence" value="ECO:0007669"/>
    <property type="project" value="RHEA"/>
</dbReference>
<dbReference type="EC" id="2.6.1.42" evidence="5"/>
<dbReference type="InterPro" id="IPR036038">
    <property type="entry name" value="Aminotransferase-like"/>
</dbReference>
<comment type="pathway">
    <text evidence="2">Amino-acid biosynthesis; L-valine biosynthesis; L-valine from pyruvate: step 4/4.</text>
</comment>
<evidence type="ECO:0000256" key="2">
    <source>
        <dbReference type="ARBA" id="ARBA00004931"/>
    </source>
</evidence>
<dbReference type="Gene3D" id="3.30.470.10">
    <property type="match status" value="1"/>
</dbReference>
<dbReference type="PANTHER" id="PTHR42743:SF11">
    <property type="entry name" value="AMINODEOXYCHORISMATE LYASE"/>
    <property type="match status" value="1"/>
</dbReference>
<sequence length="307" mass="34514">MTQNLVYLNGEYVPASEAKISIFDGAISLGMTVTESTRTFAHQPFRLRDHLERLYLSLKAARFDAGMMLDEMEQLTLEVWEKNRPHYPADTDAWIIHNITPGQWVPSSGQKPPESKPTVMIVTLPLDLSYWAEFYRTGCHAVTPFTRVQPAQSLDSRIKNRSRFLYTMAESEVKQFDPMAQSLILDTNGFLSENKGGNFFLVTKNCIKTPSTINCLNGISRQTIFQLANQLEIPIEECQLLPYDVTTADEAFFTSTPYCIMPATKFNGITVGNGEVGPITRNLISAWSQLVGIDIQEQAQQSQQSLS</sequence>
<evidence type="ECO:0000256" key="1">
    <source>
        <dbReference type="ARBA" id="ARBA00004824"/>
    </source>
</evidence>
<dbReference type="EMBL" id="CP036343">
    <property type="protein sequence ID" value="QDT92476.1"/>
    <property type="molecule type" value="Genomic_DNA"/>
</dbReference>
<evidence type="ECO:0000256" key="5">
    <source>
        <dbReference type="ARBA" id="ARBA00013053"/>
    </source>
</evidence>
<name>A0A517VHI4_9PLAN</name>
<comment type="pathway">
    <text evidence="3">Amino-acid biosynthesis; L-leucine biosynthesis; L-leucine from 3-methyl-2-oxobutanoate: step 4/4.</text>
</comment>